<name>A0A3A4B328_9ACTN</name>
<sequence length="396" mass="43125">MRTDRERISTRLLELNDHLAHRLLKGGALTGVTERRWREADAAITTLWRLFDAYQTVLDRAEELCAGRPGPEELEELTFLITGPSVKTPREDLPLERAGLLGDAGEHVTLAGALTRMSAAFDTATAVVAAADAAWSGLLPRLEAAEKAWQEARAHLAALVPPGAGAPPYGETPEIGRARRLERELDAARALVRGDPLSLVRDGHADTSGLDRLTGEIGALRAVLAEAVRLREGYGERRRELGGRVDEVAVAEEEAAALRARVVGRIANVSPPEVPRLSAALRERLAALDSLRERGRWAELARRAGELERSADDALRRVRAVRDSAGGLLDRRDELRGRLGAYRAKAARLGYAEDLRVSELHRRAHDLLWTAPCDLRAATAALAEYRRALGGEGAAR</sequence>
<keyword evidence="2" id="KW-1185">Reference proteome</keyword>
<gene>
    <name evidence="1" type="ORF">D5H75_05865</name>
</gene>
<evidence type="ECO:0000313" key="1">
    <source>
        <dbReference type="EMBL" id="RJL34598.1"/>
    </source>
</evidence>
<accession>A0A3A4B328</accession>
<proteinExistence type="predicted"/>
<dbReference type="AlphaFoldDB" id="A0A3A4B328"/>
<dbReference type="EMBL" id="QZEY01000002">
    <property type="protein sequence ID" value="RJL34598.1"/>
    <property type="molecule type" value="Genomic_DNA"/>
</dbReference>
<protein>
    <submittedName>
        <fullName evidence="1">Uncharacterized protein</fullName>
    </submittedName>
</protein>
<reference evidence="1 2" key="1">
    <citation type="submission" date="2018-09" db="EMBL/GenBank/DDBJ databases">
        <title>YIM 75507 draft genome.</title>
        <authorList>
            <person name="Tang S."/>
            <person name="Feng Y."/>
        </authorList>
    </citation>
    <scope>NUCLEOTIDE SEQUENCE [LARGE SCALE GENOMIC DNA]</scope>
    <source>
        <strain evidence="1 2">YIM 75507</strain>
    </source>
</reference>
<comment type="caution">
    <text evidence="1">The sequence shown here is derived from an EMBL/GenBank/DDBJ whole genome shotgun (WGS) entry which is preliminary data.</text>
</comment>
<organism evidence="1 2">
    <name type="scientific">Bailinhaonella thermotolerans</name>
    <dbReference type="NCBI Taxonomy" id="1070861"/>
    <lineage>
        <taxon>Bacteria</taxon>
        <taxon>Bacillati</taxon>
        <taxon>Actinomycetota</taxon>
        <taxon>Actinomycetes</taxon>
        <taxon>Streptosporangiales</taxon>
        <taxon>Streptosporangiaceae</taxon>
        <taxon>Bailinhaonella</taxon>
    </lineage>
</organism>
<dbReference type="Proteomes" id="UP000265768">
    <property type="component" value="Unassembled WGS sequence"/>
</dbReference>
<dbReference type="OrthoDB" id="3375894at2"/>
<evidence type="ECO:0000313" key="2">
    <source>
        <dbReference type="Proteomes" id="UP000265768"/>
    </source>
</evidence>